<dbReference type="EMBL" id="JAUFQY010000002">
    <property type="protein sequence ID" value="MDN3702284.1"/>
    <property type="molecule type" value="Genomic_DNA"/>
</dbReference>
<dbReference type="RefSeq" id="WP_290334957.1">
    <property type="nucleotide sequence ID" value="NZ_JAUFQY010000002.1"/>
</dbReference>
<reference evidence="2" key="1">
    <citation type="journal article" date="2019" name="Int. J. Syst. Evol. Microbiol.">
        <title>The Global Catalogue of Microorganisms (GCM) 10K type strain sequencing project: providing services to taxonomists for standard genome sequencing and annotation.</title>
        <authorList>
            <consortium name="The Broad Institute Genomics Platform"/>
            <consortium name="The Broad Institute Genome Sequencing Center for Infectious Disease"/>
            <person name="Wu L."/>
            <person name="Ma J."/>
        </authorList>
    </citation>
    <scope>NUCLEOTIDE SEQUENCE [LARGE SCALE GENOMIC DNA]</scope>
    <source>
        <strain evidence="2">CECT 7226</strain>
    </source>
</reference>
<sequence length="55" mass="6244">MDTHIEGTFSIDPAVFQDDDNQYYLYFGGIWGDNYNTGLKVNGEKNPTLQTMNPP</sequence>
<name>A0ABT8CPA9_9VIBR</name>
<keyword evidence="2" id="KW-1185">Reference proteome</keyword>
<evidence type="ECO:0000313" key="1">
    <source>
        <dbReference type="EMBL" id="MDN3702284.1"/>
    </source>
</evidence>
<dbReference type="SUPFAM" id="SSF75005">
    <property type="entry name" value="Arabinanase/levansucrase/invertase"/>
    <property type="match status" value="1"/>
</dbReference>
<dbReference type="Proteomes" id="UP001223712">
    <property type="component" value="Unassembled WGS sequence"/>
</dbReference>
<organism evidence="1 2">
    <name type="scientific">Vibrio artabrorum</name>
    <dbReference type="NCBI Taxonomy" id="446374"/>
    <lineage>
        <taxon>Bacteria</taxon>
        <taxon>Pseudomonadati</taxon>
        <taxon>Pseudomonadota</taxon>
        <taxon>Gammaproteobacteria</taxon>
        <taxon>Vibrionales</taxon>
        <taxon>Vibrionaceae</taxon>
        <taxon>Vibrio</taxon>
    </lineage>
</organism>
<dbReference type="Gene3D" id="2.115.10.20">
    <property type="entry name" value="Glycosyl hydrolase domain, family 43"/>
    <property type="match status" value="1"/>
</dbReference>
<protein>
    <submittedName>
        <fullName evidence="1">Uncharacterized protein</fullName>
    </submittedName>
</protein>
<comment type="caution">
    <text evidence="1">The sequence shown here is derived from an EMBL/GenBank/DDBJ whole genome shotgun (WGS) entry which is preliminary data.</text>
</comment>
<gene>
    <name evidence="1" type="ORF">QWY96_17700</name>
</gene>
<proteinExistence type="predicted"/>
<evidence type="ECO:0000313" key="2">
    <source>
        <dbReference type="Proteomes" id="UP001223712"/>
    </source>
</evidence>
<accession>A0ABT8CPA9</accession>
<dbReference type="InterPro" id="IPR023296">
    <property type="entry name" value="Glyco_hydro_beta-prop_sf"/>
</dbReference>